<dbReference type="InterPro" id="IPR011330">
    <property type="entry name" value="Glyco_hydro/deAcase_b/a-brl"/>
</dbReference>
<evidence type="ECO:0000259" key="3">
    <source>
        <dbReference type="Pfam" id="PF01522"/>
    </source>
</evidence>
<sequence>MSKTFRQMFEEKYMRFPGGRCKAVTLSYDDGVKADTRLLSVLEKYGLKCTFNLNSALFDCQNWHDRMDEGQTIAAFKGGVHEVALHGNRHIFMDKVPLPEAVRELVINRQWLEGAFGCIVNGLAYAYNGYNAEIKRLLPSLGIKYARTTNSTHSFALPDDFCEWNPTCHHTEGQLGELTQKFVSSSPLGEFKHREPWLFYLWGHSYEFDDSDNWDIIENFARAVSVDKEVWFATNGQVCAYVSAYRSLEFSLDGEMAFNPSYMPVWLEIRGKIYCIPSGGAVKFEEE</sequence>
<gene>
    <name evidence="4" type="ORF">IAB94_04300</name>
</gene>
<name>A0A9D1E6W1_9FIRM</name>
<dbReference type="Gene3D" id="3.20.20.370">
    <property type="entry name" value="Glycoside hydrolase/deacetylase"/>
    <property type="match status" value="1"/>
</dbReference>
<keyword evidence="2" id="KW-0732">Signal</keyword>
<dbReference type="SUPFAM" id="SSF88713">
    <property type="entry name" value="Glycoside hydrolase/deacetylase"/>
    <property type="match status" value="1"/>
</dbReference>
<dbReference type="AlphaFoldDB" id="A0A9D1E6W1"/>
<dbReference type="InterPro" id="IPR051398">
    <property type="entry name" value="Polysacch_Deacetylase"/>
</dbReference>
<comment type="subcellular location">
    <subcellularLocation>
        <location evidence="1">Secreted</location>
    </subcellularLocation>
</comment>
<dbReference type="CDD" id="cd10967">
    <property type="entry name" value="CE4_GLA_like_6s"/>
    <property type="match status" value="1"/>
</dbReference>
<evidence type="ECO:0000256" key="1">
    <source>
        <dbReference type="ARBA" id="ARBA00004613"/>
    </source>
</evidence>
<accession>A0A9D1E6W1</accession>
<dbReference type="InterPro" id="IPR002509">
    <property type="entry name" value="NODB_dom"/>
</dbReference>
<protein>
    <submittedName>
        <fullName evidence="4">Polysaccharide deacetylase family protein</fullName>
    </submittedName>
</protein>
<evidence type="ECO:0000313" key="4">
    <source>
        <dbReference type="EMBL" id="HIR67247.1"/>
    </source>
</evidence>
<organism evidence="4 5">
    <name type="scientific">Candidatus Coproplasma avicola</name>
    <dbReference type="NCBI Taxonomy" id="2840744"/>
    <lineage>
        <taxon>Bacteria</taxon>
        <taxon>Bacillati</taxon>
        <taxon>Bacillota</taxon>
        <taxon>Clostridia</taxon>
        <taxon>Eubacteriales</taxon>
        <taxon>Candidatus Coproplasma</taxon>
    </lineage>
</organism>
<dbReference type="GO" id="GO:0005576">
    <property type="term" value="C:extracellular region"/>
    <property type="evidence" value="ECO:0007669"/>
    <property type="project" value="UniProtKB-SubCell"/>
</dbReference>
<dbReference type="PANTHER" id="PTHR34216:SF3">
    <property type="entry name" value="POLY-BETA-1,6-N-ACETYL-D-GLUCOSAMINE N-DEACETYLASE"/>
    <property type="match status" value="1"/>
</dbReference>
<dbReference type="Proteomes" id="UP000823913">
    <property type="component" value="Unassembled WGS sequence"/>
</dbReference>
<dbReference type="Pfam" id="PF01522">
    <property type="entry name" value="Polysacc_deac_1"/>
    <property type="match status" value="1"/>
</dbReference>
<reference evidence="4" key="2">
    <citation type="journal article" date="2021" name="PeerJ">
        <title>Extensive microbial diversity within the chicken gut microbiome revealed by metagenomics and culture.</title>
        <authorList>
            <person name="Gilroy R."/>
            <person name="Ravi A."/>
            <person name="Getino M."/>
            <person name="Pursley I."/>
            <person name="Horton D.L."/>
            <person name="Alikhan N.F."/>
            <person name="Baker D."/>
            <person name="Gharbi K."/>
            <person name="Hall N."/>
            <person name="Watson M."/>
            <person name="Adriaenssens E.M."/>
            <person name="Foster-Nyarko E."/>
            <person name="Jarju S."/>
            <person name="Secka A."/>
            <person name="Antonio M."/>
            <person name="Oren A."/>
            <person name="Chaudhuri R.R."/>
            <person name="La Ragione R."/>
            <person name="Hildebrand F."/>
            <person name="Pallen M.J."/>
        </authorList>
    </citation>
    <scope>NUCLEOTIDE SEQUENCE</scope>
    <source>
        <strain evidence="4">ChiW16-3235</strain>
    </source>
</reference>
<comment type="caution">
    <text evidence="4">The sequence shown here is derived from an EMBL/GenBank/DDBJ whole genome shotgun (WGS) entry which is preliminary data.</text>
</comment>
<dbReference type="GO" id="GO:0005975">
    <property type="term" value="P:carbohydrate metabolic process"/>
    <property type="evidence" value="ECO:0007669"/>
    <property type="project" value="InterPro"/>
</dbReference>
<proteinExistence type="predicted"/>
<reference evidence="4" key="1">
    <citation type="submission" date="2020-10" db="EMBL/GenBank/DDBJ databases">
        <authorList>
            <person name="Gilroy R."/>
        </authorList>
    </citation>
    <scope>NUCLEOTIDE SEQUENCE</scope>
    <source>
        <strain evidence="4">ChiW16-3235</strain>
    </source>
</reference>
<evidence type="ECO:0000256" key="2">
    <source>
        <dbReference type="ARBA" id="ARBA00022729"/>
    </source>
</evidence>
<feature type="domain" description="NodB homology" evidence="3">
    <location>
        <begin position="20"/>
        <end position="145"/>
    </location>
</feature>
<evidence type="ECO:0000313" key="5">
    <source>
        <dbReference type="Proteomes" id="UP000823913"/>
    </source>
</evidence>
<dbReference type="PANTHER" id="PTHR34216">
    <property type="match status" value="1"/>
</dbReference>
<dbReference type="GO" id="GO:0016810">
    <property type="term" value="F:hydrolase activity, acting on carbon-nitrogen (but not peptide) bonds"/>
    <property type="evidence" value="ECO:0007669"/>
    <property type="project" value="InterPro"/>
</dbReference>
<dbReference type="EMBL" id="DVHK01000091">
    <property type="protein sequence ID" value="HIR67247.1"/>
    <property type="molecule type" value="Genomic_DNA"/>
</dbReference>